<proteinExistence type="predicted"/>
<dbReference type="EMBL" id="LT670817">
    <property type="protein sequence ID" value="SHG30576.1"/>
    <property type="molecule type" value="Genomic_DNA"/>
</dbReference>
<reference evidence="1 2" key="1">
    <citation type="submission" date="2016-11" db="EMBL/GenBank/DDBJ databases">
        <authorList>
            <person name="Jaros S."/>
            <person name="Januszkiewicz K."/>
            <person name="Wedrychowicz H."/>
        </authorList>
    </citation>
    <scope>NUCLEOTIDE SEQUENCE [LARGE SCALE GENOMIC DNA]</scope>
    <source>
        <strain evidence="1 2">GAS138</strain>
    </source>
</reference>
<dbReference type="Proteomes" id="UP000189796">
    <property type="component" value="Chromosome I"/>
</dbReference>
<accession>A0A1M5IQS3</accession>
<gene>
    <name evidence="1" type="ORF">SAMN05443248_1086</name>
</gene>
<evidence type="ECO:0000313" key="1">
    <source>
        <dbReference type="EMBL" id="SHG30576.1"/>
    </source>
</evidence>
<evidence type="ECO:0000313" key="2">
    <source>
        <dbReference type="Proteomes" id="UP000189796"/>
    </source>
</evidence>
<sequence>MDQIIDRIMNSTEIGAILDNKSREEIRAKIANYIGTLSSAGKSDANELIEYGLAYLRALREAPDSRYTGC</sequence>
<dbReference type="AlphaFoldDB" id="A0A1M5IQS3"/>
<name>A0A1M5IQS3_9BRAD</name>
<organism evidence="1 2">
    <name type="scientific">Bradyrhizobium erythrophlei</name>
    <dbReference type="NCBI Taxonomy" id="1437360"/>
    <lineage>
        <taxon>Bacteria</taxon>
        <taxon>Pseudomonadati</taxon>
        <taxon>Pseudomonadota</taxon>
        <taxon>Alphaproteobacteria</taxon>
        <taxon>Hyphomicrobiales</taxon>
        <taxon>Nitrobacteraceae</taxon>
        <taxon>Bradyrhizobium</taxon>
    </lineage>
</organism>
<dbReference type="RefSeq" id="WP_154072026.1">
    <property type="nucleotide sequence ID" value="NZ_LT670817.1"/>
</dbReference>
<protein>
    <submittedName>
        <fullName evidence="1">Uncharacterized protein</fullName>
    </submittedName>
</protein>